<protein>
    <recommendedName>
        <fullName evidence="4">DUF2946 domain-containing protein</fullName>
    </recommendedName>
</protein>
<evidence type="ECO:0000256" key="1">
    <source>
        <dbReference type="SAM" id="SignalP"/>
    </source>
</evidence>
<dbReference type="Pfam" id="PF20365">
    <property type="entry name" value="DUF6660"/>
    <property type="match status" value="1"/>
</dbReference>
<dbReference type="AlphaFoldDB" id="A0A7W9WD07"/>
<dbReference type="InterPro" id="IPR046601">
    <property type="entry name" value="DUF6660"/>
</dbReference>
<dbReference type="RefSeq" id="WP_394353407.1">
    <property type="nucleotide sequence ID" value="NZ_JACHGG010000014.1"/>
</dbReference>
<evidence type="ECO:0000313" key="3">
    <source>
        <dbReference type="Proteomes" id="UP000532746"/>
    </source>
</evidence>
<gene>
    <name evidence="2" type="ORF">HNQ93_004360</name>
</gene>
<accession>A0A7W9WD07</accession>
<proteinExistence type="predicted"/>
<name>A0A7W9WD07_9BACT</name>
<sequence length="109" mass="11604">MRFLSLLFALYFAVLGCLPCTDEALPTSSETAFVTSANHSHNKSSEIDWCSPLCQCHCCPGAIMLPVRVAAFAPVPVPPMWGAYAYAPAGSDALPVRPLATPWQPPQGA</sequence>
<feature type="signal peptide" evidence="1">
    <location>
        <begin position="1"/>
        <end position="24"/>
    </location>
</feature>
<keyword evidence="1" id="KW-0732">Signal</keyword>
<evidence type="ECO:0008006" key="4">
    <source>
        <dbReference type="Google" id="ProtNLM"/>
    </source>
</evidence>
<feature type="chain" id="PRO_5030575566" description="DUF2946 domain-containing protein" evidence="1">
    <location>
        <begin position="25"/>
        <end position="109"/>
    </location>
</feature>
<dbReference type="PROSITE" id="PS51257">
    <property type="entry name" value="PROKAR_LIPOPROTEIN"/>
    <property type="match status" value="1"/>
</dbReference>
<organism evidence="2 3">
    <name type="scientific">Hymenobacter luteus</name>
    <dbReference type="NCBI Taxonomy" id="1411122"/>
    <lineage>
        <taxon>Bacteria</taxon>
        <taxon>Pseudomonadati</taxon>
        <taxon>Bacteroidota</taxon>
        <taxon>Cytophagia</taxon>
        <taxon>Cytophagales</taxon>
        <taxon>Hymenobacteraceae</taxon>
        <taxon>Hymenobacter</taxon>
    </lineage>
</organism>
<reference evidence="2 3" key="1">
    <citation type="submission" date="2020-08" db="EMBL/GenBank/DDBJ databases">
        <title>Genomic Encyclopedia of Type Strains, Phase IV (KMG-IV): sequencing the most valuable type-strain genomes for metagenomic binning, comparative biology and taxonomic classification.</title>
        <authorList>
            <person name="Goeker M."/>
        </authorList>
    </citation>
    <scope>NUCLEOTIDE SEQUENCE [LARGE SCALE GENOMIC DNA]</scope>
    <source>
        <strain evidence="2 3">DSM 26718</strain>
    </source>
</reference>
<evidence type="ECO:0000313" key="2">
    <source>
        <dbReference type="EMBL" id="MBB6061479.1"/>
    </source>
</evidence>
<dbReference type="Proteomes" id="UP000532746">
    <property type="component" value="Unassembled WGS sequence"/>
</dbReference>
<comment type="caution">
    <text evidence="2">The sequence shown here is derived from an EMBL/GenBank/DDBJ whole genome shotgun (WGS) entry which is preliminary data.</text>
</comment>
<dbReference type="EMBL" id="JACHGG010000014">
    <property type="protein sequence ID" value="MBB6061479.1"/>
    <property type="molecule type" value="Genomic_DNA"/>
</dbReference>
<keyword evidence="3" id="KW-1185">Reference proteome</keyword>